<dbReference type="InterPro" id="IPR013784">
    <property type="entry name" value="Carb-bd-like_fold"/>
</dbReference>
<comment type="similarity">
    <text evidence="2 14 15">Belongs to the TonB-dependent receptor family.</text>
</comment>
<dbReference type="InterPro" id="IPR037066">
    <property type="entry name" value="Plug_dom_sf"/>
</dbReference>
<reference evidence="20" key="1">
    <citation type="submission" date="2021-03" db="EMBL/GenBank/DDBJ databases">
        <title>Assistant Professor.</title>
        <authorList>
            <person name="Huq M.A."/>
        </authorList>
    </citation>
    <scope>NUCLEOTIDE SEQUENCE [LARGE SCALE GENOMIC DNA]</scope>
    <source>
        <strain evidence="20">MAH-28</strain>
    </source>
</reference>
<gene>
    <name evidence="19" type="ORF">J7I43_08405</name>
</gene>
<keyword evidence="10 15" id="KW-0798">TonB box</keyword>
<dbReference type="PROSITE" id="PS52016">
    <property type="entry name" value="TONB_DEPENDENT_REC_3"/>
    <property type="match status" value="1"/>
</dbReference>
<evidence type="ECO:0000256" key="5">
    <source>
        <dbReference type="ARBA" id="ARBA00022496"/>
    </source>
</evidence>
<keyword evidence="11 14" id="KW-0472">Membrane</keyword>
<feature type="signal peptide" evidence="16">
    <location>
        <begin position="1"/>
        <end position="21"/>
    </location>
</feature>
<evidence type="ECO:0000256" key="7">
    <source>
        <dbReference type="ARBA" id="ARBA00022729"/>
    </source>
</evidence>
<comment type="caution">
    <text evidence="19">The sequence shown here is derived from an EMBL/GenBank/DDBJ whole genome shotgun (WGS) entry which is preliminary data.</text>
</comment>
<organism evidence="19 20">
    <name type="scientific">Chitinophaga chungangae</name>
    <dbReference type="NCBI Taxonomy" id="2821488"/>
    <lineage>
        <taxon>Bacteria</taxon>
        <taxon>Pseudomonadati</taxon>
        <taxon>Bacteroidota</taxon>
        <taxon>Chitinophagia</taxon>
        <taxon>Chitinophagales</taxon>
        <taxon>Chitinophagaceae</taxon>
        <taxon>Chitinophaga</taxon>
    </lineage>
</organism>
<dbReference type="PANTHER" id="PTHR32552:SF68">
    <property type="entry name" value="FERRICHROME OUTER MEMBRANE TRANSPORTER_PHAGE RECEPTOR"/>
    <property type="match status" value="1"/>
</dbReference>
<keyword evidence="7 16" id="KW-0732">Signal</keyword>
<evidence type="ECO:0000256" key="13">
    <source>
        <dbReference type="ARBA" id="ARBA00023237"/>
    </source>
</evidence>
<keyword evidence="8" id="KW-0408">Iron</keyword>
<keyword evidence="5" id="KW-0410">Iron transport</keyword>
<dbReference type="InterPro" id="IPR036942">
    <property type="entry name" value="Beta-barrel_TonB_sf"/>
</dbReference>
<feature type="domain" description="TonB-dependent receptor-like beta-barrel" evidence="17">
    <location>
        <begin position="346"/>
        <end position="755"/>
    </location>
</feature>
<evidence type="ECO:0000256" key="12">
    <source>
        <dbReference type="ARBA" id="ARBA00023170"/>
    </source>
</evidence>
<evidence type="ECO:0000256" key="9">
    <source>
        <dbReference type="ARBA" id="ARBA00023065"/>
    </source>
</evidence>
<keyword evidence="20" id="KW-1185">Reference proteome</keyword>
<feature type="chain" id="PRO_5045366372" evidence="16">
    <location>
        <begin position="22"/>
        <end position="781"/>
    </location>
</feature>
<evidence type="ECO:0000256" key="6">
    <source>
        <dbReference type="ARBA" id="ARBA00022692"/>
    </source>
</evidence>
<dbReference type="InterPro" id="IPR012910">
    <property type="entry name" value="Plug_dom"/>
</dbReference>
<dbReference type="Gene3D" id="2.170.130.10">
    <property type="entry name" value="TonB-dependent receptor, plug domain"/>
    <property type="match status" value="1"/>
</dbReference>
<dbReference type="CDD" id="cd01347">
    <property type="entry name" value="ligand_gated_channel"/>
    <property type="match status" value="1"/>
</dbReference>
<evidence type="ECO:0000259" key="17">
    <source>
        <dbReference type="Pfam" id="PF00593"/>
    </source>
</evidence>
<dbReference type="Pfam" id="PF07715">
    <property type="entry name" value="Plug"/>
    <property type="match status" value="1"/>
</dbReference>
<dbReference type="Gene3D" id="2.60.40.1120">
    <property type="entry name" value="Carboxypeptidase-like, regulatory domain"/>
    <property type="match status" value="1"/>
</dbReference>
<evidence type="ECO:0000256" key="1">
    <source>
        <dbReference type="ARBA" id="ARBA00004571"/>
    </source>
</evidence>
<proteinExistence type="inferred from homology"/>
<evidence type="ECO:0000259" key="18">
    <source>
        <dbReference type="Pfam" id="PF07715"/>
    </source>
</evidence>
<evidence type="ECO:0000256" key="14">
    <source>
        <dbReference type="PROSITE-ProRule" id="PRU01360"/>
    </source>
</evidence>
<dbReference type="InterPro" id="IPR039426">
    <property type="entry name" value="TonB-dep_rcpt-like"/>
</dbReference>
<dbReference type="Pfam" id="PF00593">
    <property type="entry name" value="TonB_dep_Rec_b-barrel"/>
    <property type="match status" value="1"/>
</dbReference>
<protein>
    <submittedName>
        <fullName evidence="19">TonB-dependent receptor</fullName>
    </submittedName>
</protein>
<dbReference type="SUPFAM" id="SSF49452">
    <property type="entry name" value="Starch-binding domain-like"/>
    <property type="match status" value="1"/>
</dbReference>
<name>A0ABS3YDN4_9BACT</name>
<evidence type="ECO:0000256" key="4">
    <source>
        <dbReference type="ARBA" id="ARBA00022452"/>
    </source>
</evidence>
<dbReference type="EMBL" id="JAGHKP010000002">
    <property type="protein sequence ID" value="MBO9152229.1"/>
    <property type="molecule type" value="Genomic_DNA"/>
</dbReference>
<evidence type="ECO:0000313" key="20">
    <source>
        <dbReference type="Proteomes" id="UP000679126"/>
    </source>
</evidence>
<dbReference type="Pfam" id="PF13715">
    <property type="entry name" value="CarbopepD_reg_2"/>
    <property type="match status" value="1"/>
</dbReference>
<sequence>MKKHFILLVCLLGMLNMAVVAEDGSAGTGVISGVITTSDGQPAVSVAVEVEGLRKNAISNDKGHFLIKNVPSGPRRVRISLLGYETVIREVTVEDGATATVNIQLEVSQTQLKEVIVLGQRNRIADKNSAYVARMDLENLENPQSYSVATKELLLEKNVQDYQTAVRSIPGIALSTESYQGIAEVTMRGFTSTPYIRNGIYFMNLISADPVNVERLEAVKGPAGTLYGSQGVSYGGLVNKVTKKPLKRHMGEVGLSIGSYAFSRLTADVNTPLNEDQSALLRVNAAASRQGSFQDAGFLRSFMLAPSLSYQANDRFEILLDVEVSSINRPALTSYPVYGASAMGYDRYDKIPLDYFKSYGTNRADYPPSITANVFGQLNYKLGKNWTLSTNIAYADFGFNSGTIGLAFAAPDTLVRDLYDFYWDYSSFEIQPNLTGEFHIGSVKNRVLAGLDYQNIKTVATGYYLGGVDKFNFTDSDPLFPVKTVRASQAYSDVYYEADFKQKAYAAYISDVISFTGRLNLLLSLRYDRYEDGGYQYRGAPAGPTGPSDGAFAPKLGVAYQVLKDKMTLFANYMQGIKYVAPDLMGNVFKPERASQLEGGVKIDLISGKLSSTISYYDIEVRDKVRPSPGNPNISVQDGTQESKGVDVDIIASPVAGLNIVAGYAYNDSKFKKDAAGKEGKRPYGTPLNSGNIWVSYTVQQSAVKGLGIGAGAVYSDEYFGTDDNDIVIPGFAVFNANLFYNLPKCRIALSMDNITDKRYWNIYGTPQMPRRLTGSVTFRF</sequence>
<evidence type="ECO:0000256" key="16">
    <source>
        <dbReference type="SAM" id="SignalP"/>
    </source>
</evidence>
<evidence type="ECO:0000313" key="19">
    <source>
        <dbReference type="EMBL" id="MBO9152229.1"/>
    </source>
</evidence>
<dbReference type="InterPro" id="IPR010105">
    <property type="entry name" value="TonB_sidphr_rcpt"/>
</dbReference>
<evidence type="ECO:0000256" key="10">
    <source>
        <dbReference type="ARBA" id="ARBA00023077"/>
    </source>
</evidence>
<dbReference type="SUPFAM" id="SSF56935">
    <property type="entry name" value="Porins"/>
    <property type="match status" value="1"/>
</dbReference>
<dbReference type="RefSeq" id="WP_209145227.1">
    <property type="nucleotide sequence ID" value="NZ_JAGHKP010000002.1"/>
</dbReference>
<dbReference type="Gene3D" id="2.40.170.20">
    <property type="entry name" value="TonB-dependent receptor, beta-barrel domain"/>
    <property type="match status" value="1"/>
</dbReference>
<comment type="subcellular location">
    <subcellularLocation>
        <location evidence="1 14">Cell outer membrane</location>
        <topology evidence="1 14">Multi-pass membrane protein</topology>
    </subcellularLocation>
</comment>
<keyword evidence="13 14" id="KW-0998">Cell outer membrane</keyword>
<evidence type="ECO:0000256" key="3">
    <source>
        <dbReference type="ARBA" id="ARBA00022448"/>
    </source>
</evidence>
<accession>A0ABS3YDN4</accession>
<dbReference type="InterPro" id="IPR000531">
    <property type="entry name" value="Beta-barrel_TonB"/>
</dbReference>
<dbReference type="NCBIfam" id="TIGR01783">
    <property type="entry name" value="TonB-siderophor"/>
    <property type="match status" value="1"/>
</dbReference>
<feature type="domain" description="TonB-dependent receptor plug" evidence="18">
    <location>
        <begin position="140"/>
        <end position="232"/>
    </location>
</feature>
<keyword evidence="12 19" id="KW-0675">Receptor</keyword>
<evidence type="ECO:0000256" key="2">
    <source>
        <dbReference type="ARBA" id="ARBA00009810"/>
    </source>
</evidence>
<keyword evidence="4 14" id="KW-1134">Transmembrane beta strand</keyword>
<keyword evidence="9" id="KW-0406">Ion transport</keyword>
<dbReference type="Proteomes" id="UP000679126">
    <property type="component" value="Unassembled WGS sequence"/>
</dbReference>
<dbReference type="PANTHER" id="PTHR32552">
    <property type="entry name" value="FERRICHROME IRON RECEPTOR-RELATED"/>
    <property type="match status" value="1"/>
</dbReference>
<keyword evidence="6 14" id="KW-0812">Transmembrane</keyword>
<evidence type="ECO:0000256" key="11">
    <source>
        <dbReference type="ARBA" id="ARBA00023136"/>
    </source>
</evidence>
<keyword evidence="3 14" id="KW-0813">Transport</keyword>
<evidence type="ECO:0000256" key="8">
    <source>
        <dbReference type="ARBA" id="ARBA00023004"/>
    </source>
</evidence>
<evidence type="ECO:0000256" key="15">
    <source>
        <dbReference type="RuleBase" id="RU003357"/>
    </source>
</evidence>